<dbReference type="GO" id="GO:0005085">
    <property type="term" value="F:guanyl-nucleotide exchange factor activity"/>
    <property type="evidence" value="ECO:0007669"/>
    <property type="project" value="InterPro"/>
</dbReference>
<dbReference type="Pfam" id="PF25555">
    <property type="entry name" value="RAB3A-like_C"/>
    <property type="match status" value="1"/>
</dbReference>
<dbReference type="OrthoDB" id="5560525at2759"/>
<gene>
    <name evidence="3" type="primary">RAB3IL1_2</name>
    <name evidence="3" type="ORF">BGZ80_006888</name>
</gene>
<comment type="caution">
    <text evidence="3">The sequence shown here is derived from an EMBL/GenBank/DDBJ whole genome shotgun (WGS) entry which is preliminary data.</text>
</comment>
<dbReference type="GO" id="GO:0070319">
    <property type="term" value="C:Golgi to plasma membrane transport vesicle"/>
    <property type="evidence" value="ECO:0007669"/>
    <property type="project" value="TreeGrafter"/>
</dbReference>
<dbReference type="Proteomes" id="UP000703661">
    <property type="component" value="Unassembled WGS sequence"/>
</dbReference>
<keyword evidence="4" id="KW-1185">Reference proteome</keyword>
<name>A0A9P6T1R5_9FUNG</name>
<feature type="region of interest" description="Disordered" evidence="2">
    <location>
        <begin position="86"/>
        <end position="111"/>
    </location>
</feature>
<dbReference type="GO" id="GO:0006887">
    <property type="term" value="P:exocytosis"/>
    <property type="evidence" value="ECO:0007669"/>
    <property type="project" value="TreeGrafter"/>
</dbReference>
<evidence type="ECO:0000256" key="1">
    <source>
        <dbReference type="ARBA" id="ARBA00023054"/>
    </source>
</evidence>
<feature type="region of interest" description="Disordered" evidence="2">
    <location>
        <begin position="321"/>
        <end position="403"/>
    </location>
</feature>
<keyword evidence="1" id="KW-0175">Coiled coil</keyword>
<evidence type="ECO:0000256" key="2">
    <source>
        <dbReference type="SAM" id="MobiDB-lite"/>
    </source>
</evidence>
<feature type="compositionally biased region" description="Acidic residues" evidence="2">
    <location>
        <begin position="87"/>
        <end position="110"/>
    </location>
</feature>
<feature type="region of interest" description="Disordered" evidence="2">
    <location>
        <begin position="1"/>
        <end position="20"/>
    </location>
</feature>
<proteinExistence type="predicted"/>
<feature type="compositionally biased region" description="Polar residues" evidence="2">
    <location>
        <begin position="374"/>
        <end position="388"/>
    </location>
</feature>
<dbReference type="PANTHER" id="PTHR14430:SF0">
    <property type="entry name" value="SEC2P DOMAIN-CONTAINING PROTEIN"/>
    <property type="match status" value="1"/>
</dbReference>
<organism evidence="3 4">
    <name type="scientific">Entomortierella chlamydospora</name>
    <dbReference type="NCBI Taxonomy" id="101097"/>
    <lineage>
        <taxon>Eukaryota</taxon>
        <taxon>Fungi</taxon>
        <taxon>Fungi incertae sedis</taxon>
        <taxon>Mucoromycota</taxon>
        <taxon>Mortierellomycotina</taxon>
        <taxon>Mortierellomycetes</taxon>
        <taxon>Mortierellales</taxon>
        <taxon>Mortierellaceae</taxon>
        <taxon>Entomortierella</taxon>
    </lineage>
</organism>
<feature type="compositionally biased region" description="Polar residues" evidence="2">
    <location>
        <begin position="1"/>
        <end position="14"/>
    </location>
</feature>
<sequence length="921" mass="101310">MSYRDSLNSASTCVDSPVRTSFSTTTTDVAAAAAIGCISDLYAKYQTLQECDRKQRATEIGETFINLDKRHQLEKGVNDNASIFTGEWEEDEEDEQDEEELTLVDEGQESDMERETEMTAWLQEAIQMVAVLEGRLVELEEDCQSIPLYEQDRAQMIQVIQELEAVAQSDQAWIENAENVVEWTIFALEEALVSSGAKQGNSNNSNIPNSVTTVRPLEWKARSESTPPSLTIARVPTVNATVDTTNPIHDPSASEPGLVIYRKAIMTALRHLKTIERSQSTKSEITNVGDNNDDGSVKTRLSNPSLQKWLENAIMANLLSGKSEDQGSDTRGIAMEVDEDVTKTDFRDRDNGPCGNMRPLNQPRDHPLYPKGPTTESAQLQDHSQQPSPRAALGPSASAAPFQATTSGSFQSLQTNIGSCLMDESVSLKQHIQEIERLRVQEQERHQRAEQIHHQLVLDLTRFSQELLHSVSDLTCAWAALDEAKELTLMTFKSAESHTVDSTKRTKQMVSTTTLALTESMTMVEKGIKHMKTLAVDCVGITELAETQTQNQNTTTSIVADTADALLDRPASVSATPSLLPKAEIPNIIDPSASIASCSLPAPSSPLPALVSTLDQKPSLIFVDGIAYQEFEGHLASLRSALGSISRKLLNSSINNRGRNSLAPNGALIAATSDAALQTPSSLPQLLSSALSSTIEMTPFMKRVLAEDIYPCLLIDPKPAVPVKQNGWMSSLYSSKSNSSSAATSTAPATAISLETTNNNNNPSSTYNFNQQTPWLQRLLKAMERNSCEIEFWETNRKQRRDSTATASILTSEPVAAETAPKATCCLCGIVRPCEFNLRISDNEKHPLDRFCRDRIVAVCDFYTFLAHLRQGLLDYQSDLDLYRKTLWLRQRMGCARIGSIDVVQTCPTTPLLEAIACESR</sequence>
<protein>
    <submittedName>
        <fullName evidence="3">RAB3A interacting protein</fullName>
    </submittedName>
</protein>
<accession>A0A9P6T1R5</accession>
<evidence type="ECO:0000313" key="3">
    <source>
        <dbReference type="EMBL" id="KAG0018669.1"/>
    </source>
</evidence>
<reference evidence="3" key="1">
    <citation type="journal article" date="2020" name="Fungal Divers.">
        <title>Resolving the Mortierellaceae phylogeny through synthesis of multi-gene phylogenetics and phylogenomics.</title>
        <authorList>
            <person name="Vandepol N."/>
            <person name="Liber J."/>
            <person name="Desiro A."/>
            <person name="Na H."/>
            <person name="Kennedy M."/>
            <person name="Barry K."/>
            <person name="Grigoriev I.V."/>
            <person name="Miller A.N."/>
            <person name="O'Donnell K."/>
            <person name="Stajich J.E."/>
            <person name="Bonito G."/>
        </authorList>
    </citation>
    <scope>NUCLEOTIDE SEQUENCE</scope>
    <source>
        <strain evidence="3">NRRL 2769</strain>
    </source>
</reference>
<dbReference type="EMBL" id="JAAAID010000343">
    <property type="protein sequence ID" value="KAG0018669.1"/>
    <property type="molecule type" value="Genomic_DNA"/>
</dbReference>
<evidence type="ECO:0000313" key="4">
    <source>
        <dbReference type="Proteomes" id="UP000703661"/>
    </source>
</evidence>
<dbReference type="GO" id="GO:0051286">
    <property type="term" value="C:cell tip"/>
    <property type="evidence" value="ECO:0007669"/>
    <property type="project" value="TreeGrafter"/>
</dbReference>
<dbReference type="CDD" id="cd21044">
    <property type="entry name" value="Rab11BD_RAB3IP_like"/>
    <property type="match status" value="1"/>
</dbReference>
<dbReference type="AlphaFoldDB" id="A0A9P6T1R5"/>
<feature type="compositionally biased region" description="Basic and acidic residues" evidence="2">
    <location>
        <begin position="340"/>
        <end position="351"/>
    </location>
</feature>
<dbReference type="PANTHER" id="PTHR14430">
    <property type="entry name" value="RABIN3-RELATED"/>
    <property type="match status" value="1"/>
</dbReference>
<dbReference type="InterPro" id="IPR040351">
    <property type="entry name" value="RAB3IL/RAB3IP/Sec2"/>
</dbReference>